<dbReference type="Proteomes" id="UP000001510">
    <property type="component" value="Chromosome"/>
</dbReference>
<dbReference type="Pfam" id="PF21826">
    <property type="entry name" value="DUF6887"/>
    <property type="match status" value="1"/>
</dbReference>
<keyword evidence="2" id="KW-1185">Reference proteome</keyword>
<sequence length="53" mass="6221">MAIRSHLFANLHTPYQIRCSHYVLKHREDDEALRALIGHRDPNAIKYNLPSTH</sequence>
<dbReference type="RefSeq" id="WP_012266890.1">
    <property type="nucleotide sequence ID" value="NC_010296.1"/>
</dbReference>
<evidence type="ECO:0000313" key="1">
    <source>
        <dbReference type="EMBL" id="BAG04034.1"/>
    </source>
</evidence>
<dbReference type="KEGG" id="mar:MAE_42120"/>
<evidence type="ECO:0000313" key="2">
    <source>
        <dbReference type="Proteomes" id="UP000001510"/>
    </source>
</evidence>
<organism evidence="1 2">
    <name type="scientific">Microcystis aeruginosa (strain NIES-843 / IAM M-2473)</name>
    <dbReference type="NCBI Taxonomy" id="449447"/>
    <lineage>
        <taxon>Bacteria</taxon>
        <taxon>Bacillati</taxon>
        <taxon>Cyanobacteriota</taxon>
        <taxon>Cyanophyceae</taxon>
        <taxon>Oscillatoriophycideae</taxon>
        <taxon>Chroococcales</taxon>
        <taxon>Microcystaceae</taxon>
        <taxon>Microcystis</taxon>
    </lineage>
</organism>
<dbReference type="InterPro" id="IPR054053">
    <property type="entry name" value="DUF6887"/>
</dbReference>
<dbReference type="EMBL" id="AP009552">
    <property type="protein sequence ID" value="BAG04034.1"/>
    <property type="molecule type" value="Genomic_DNA"/>
</dbReference>
<accession>B0JS76</accession>
<dbReference type="HOGENOM" id="CLU_3063482_0_0_3"/>
<gene>
    <name evidence="1" type="ordered locus">MAE_42120</name>
</gene>
<dbReference type="EnsemblBacteria" id="BAG04034">
    <property type="protein sequence ID" value="BAG04034"/>
    <property type="gene ID" value="MAE_42120"/>
</dbReference>
<dbReference type="PaxDb" id="449447-MAE_42120"/>
<dbReference type="eggNOG" id="ENOG50334EF">
    <property type="taxonomic scope" value="Bacteria"/>
</dbReference>
<proteinExistence type="predicted"/>
<name>B0JS76_MICAN</name>
<dbReference type="AlphaFoldDB" id="B0JS76"/>
<protein>
    <submittedName>
        <fullName evidence="1">Uncharacterized protein</fullName>
    </submittedName>
</protein>
<reference evidence="1 2" key="1">
    <citation type="journal article" date="2007" name="DNA Res.">
        <title>Complete genomic structure of the bloom-forming toxic cyanobacterium Microcystis aeruginosa NIES-843.</title>
        <authorList>
            <person name="Kaneko T."/>
            <person name="Nakajima N."/>
            <person name="Okamoto S."/>
            <person name="Suzuki I."/>
            <person name="Tanabe Y."/>
            <person name="Tamaoki M."/>
            <person name="Nakamura Y."/>
            <person name="Kasai F."/>
            <person name="Watanabe A."/>
            <person name="Kawashima K."/>
            <person name="Kishida Y."/>
            <person name="Ono A."/>
            <person name="Shimizu Y."/>
            <person name="Takahashi C."/>
            <person name="Minami C."/>
            <person name="Fujishiro T."/>
            <person name="Kohara M."/>
            <person name="Katoh M."/>
            <person name="Nakazaki N."/>
            <person name="Nakayama S."/>
            <person name="Yamada M."/>
            <person name="Tabata S."/>
            <person name="Watanabe M.M."/>
        </authorList>
    </citation>
    <scope>NUCLEOTIDE SEQUENCE [LARGE SCALE GENOMIC DNA]</scope>
    <source>
        <strain evidence="2">NIES-843 / IAM M-247</strain>
    </source>
</reference>